<dbReference type="EMBL" id="BGPR01059373">
    <property type="protein sequence ID" value="GBO35395.1"/>
    <property type="molecule type" value="Genomic_DNA"/>
</dbReference>
<gene>
    <name evidence="2" type="ORF">AVEN_212462_1</name>
    <name evidence="1" type="ORF">AVEN_229388_1</name>
</gene>
<keyword evidence="3" id="KW-1185">Reference proteome</keyword>
<organism evidence="2 3">
    <name type="scientific">Araneus ventricosus</name>
    <name type="common">Orbweaver spider</name>
    <name type="synonym">Epeira ventricosa</name>
    <dbReference type="NCBI Taxonomy" id="182803"/>
    <lineage>
        <taxon>Eukaryota</taxon>
        <taxon>Metazoa</taxon>
        <taxon>Ecdysozoa</taxon>
        <taxon>Arthropoda</taxon>
        <taxon>Chelicerata</taxon>
        <taxon>Arachnida</taxon>
        <taxon>Araneae</taxon>
        <taxon>Araneomorphae</taxon>
        <taxon>Entelegynae</taxon>
        <taxon>Araneoidea</taxon>
        <taxon>Araneidae</taxon>
        <taxon>Araneus</taxon>
    </lineage>
</organism>
<name>A0A4Y2WD63_ARAVE</name>
<comment type="caution">
    <text evidence="2">The sequence shown here is derived from an EMBL/GenBank/DDBJ whole genome shotgun (WGS) entry which is preliminary data.</text>
</comment>
<dbReference type="EMBL" id="BGPR01059367">
    <property type="protein sequence ID" value="GBO35387.1"/>
    <property type="molecule type" value="Genomic_DNA"/>
</dbReference>
<dbReference type="Proteomes" id="UP000499080">
    <property type="component" value="Unassembled WGS sequence"/>
</dbReference>
<sequence>MLYSQVASIFASQCNMQVNRDNSKFLSRMNILRLLLFAVLRVHSQRRNPYLSSISASKQRSASVLDRRAAAACVPQILAVRPMECISGA</sequence>
<protein>
    <submittedName>
        <fullName evidence="2">Uncharacterized protein</fullName>
    </submittedName>
</protein>
<reference evidence="2 3" key="1">
    <citation type="journal article" date="2019" name="Sci. Rep.">
        <title>Orb-weaving spider Araneus ventricosus genome elucidates the spidroin gene catalogue.</title>
        <authorList>
            <person name="Kono N."/>
            <person name="Nakamura H."/>
            <person name="Ohtoshi R."/>
            <person name="Moran D.A.P."/>
            <person name="Shinohara A."/>
            <person name="Yoshida Y."/>
            <person name="Fujiwara M."/>
            <person name="Mori M."/>
            <person name="Tomita M."/>
            <person name="Arakawa K."/>
        </authorList>
    </citation>
    <scope>NUCLEOTIDE SEQUENCE [LARGE SCALE GENOMIC DNA]</scope>
</reference>
<proteinExistence type="predicted"/>
<evidence type="ECO:0000313" key="1">
    <source>
        <dbReference type="EMBL" id="GBO35387.1"/>
    </source>
</evidence>
<accession>A0A4Y2WD63</accession>
<evidence type="ECO:0000313" key="3">
    <source>
        <dbReference type="Proteomes" id="UP000499080"/>
    </source>
</evidence>
<dbReference type="AlphaFoldDB" id="A0A4Y2WD63"/>
<evidence type="ECO:0000313" key="2">
    <source>
        <dbReference type="EMBL" id="GBO35395.1"/>
    </source>
</evidence>